<organism evidence="1 2">
    <name type="scientific">Aquimarina spongiae</name>
    <dbReference type="NCBI Taxonomy" id="570521"/>
    <lineage>
        <taxon>Bacteria</taxon>
        <taxon>Pseudomonadati</taxon>
        <taxon>Bacteroidota</taxon>
        <taxon>Flavobacteriia</taxon>
        <taxon>Flavobacteriales</taxon>
        <taxon>Flavobacteriaceae</taxon>
        <taxon>Aquimarina</taxon>
    </lineage>
</organism>
<dbReference type="Pfam" id="PF14014">
    <property type="entry name" value="DUF4230"/>
    <property type="match status" value="1"/>
</dbReference>
<keyword evidence="2" id="KW-1185">Reference proteome</keyword>
<dbReference type="RefSeq" id="WP_073319558.1">
    <property type="nucleotide sequence ID" value="NZ_FQYP01000008.1"/>
</dbReference>
<evidence type="ECO:0000313" key="2">
    <source>
        <dbReference type="Proteomes" id="UP000184432"/>
    </source>
</evidence>
<dbReference type="OrthoDB" id="5700441at2"/>
<sequence length="204" mass="23408">MRNFLLGAVIMALLALGIKYFIDSSNTRKTELTSSDLILNQIKNVGKLVVTEGNFAEVITYKDAKKYYWDFFTAKKAAVIVVNATVQVSYDLSKIEYILNQENKTVTLTHIPEPEININPDIKYHNLVSGFLNPFSAEDHNEIQKKVIKELDHKIRKSTLITNSENRLISELQKIYILTNSLGWRLKHNHTEITNESDIKQLID</sequence>
<evidence type="ECO:0000313" key="1">
    <source>
        <dbReference type="EMBL" id="SHJ37048.1"/>
    </source>
</evidence>
<proteinExistence type="predicted"/>
<name>A0A1M6IRQ1_9FLAO</name>
<reference evidence="2" key="1">
    <citation type="submission" date="2016-11" db="EMBL/GenBank/DDBJ databases">
        <authorList>
            <person name="Varghese N."/>
            <person name="Submissions S."/>
        </authorList>
    </citation>
    <scope>NUCLEOTIDE SEQUENCE [LARGE SCALE GENOMIC DNA]</scope>
    <source>
        <strain evidence="2">DSM 22623</strain>
    </source>
</reference>
<evidence type="ECO:0008006" key="3">
    <source>
        <dbReference type="Google" id="ProtNLM"/>
    </source>
</evidence>
<accession>A0A1M6IRQ1</accession>
<dbReference type="EMBL" id="FQYP01000008">
    <property type="protein sequence ID" value="SHJ37048.1"/>
    <property type="molecule type" value="Genomic_DNA"/>
</dbReference>
<gene>
    <name evidence="1" type="ORF">SAMN04488508_10827</name>
</gene>
<dbReference type="Proteomes" id="UP000184432">
    <property type="component" value="Unassembled WGS sequence"/>
</dbReference>
<protein>
    <recommendedName>
        <fullName evidence="3">DUF4230 domain-containing protein</fullName>
    </recommendedName>
</protein>
<dbReference type="InterPro" id="IPR025324">
    <property type="entry name" value="DUF4230"/>
</dbReference>
<dbReference type="STRING" id="570521.SAMN04488508_10827"/>
<dbReference type="AlphaFoldDB" id="A0A1M6IRQ1"/>